<evidence type="ECO:0000256" key="4">
    <source>
        <dbReference type="ARBA" id="ARBA00022692"/>
    </source>
</evidence>
<proteinExistence type="inferred from homology"/>
<evidence type="ECO:0000256" key="8">
    <source>
        <dbReference type="PROSITE-ProRule" id="PRU01360"/>
    </source>
</evidence>
<keyword evidence="4 8" id="KW-0812">Transmembrane</keyword>
<dbReference type="PROSITE" id="PS52016">
    <property type="entry name" value="TONB_DEPENDENT_REC_3"/>
    <property type="match status" value="1"/>
</dbReference>
<keyword evidence="10" id="KW-0675">Receptor</keyword>
<evidence type="ECO:0000256" key="3">
    <source>
        <dbReference type="ARBA" id="ARBA00022452"/>
    </source>
</evidence>
<dbReference type="Pfam" id="PF00593">
    <property type="entry name" value="TonB_dep_Rec_b-barrel"/>
    <property type="match status" value="1"/>
</dbReference>
<dbReference type="InterPro" id="IPR039426">
    <property type="entry name" value="TonB-dep_rcpt-like"/>
</dbReference>
<organism evidence="10 11">
    <name type="scientific">Segatella salivae DSM 15606</name>
    <dbReference type="NCBI Taxonomy" id="888832"/>
    <lineage>
        <taxon>Bacteria</taxon>
        <taxon>Pseudomonadati</taxon>
        <taxon>Bacteroidota</taxon>
        <taxon>Bacteroidia</taxon>
        <taxon>Bacteroidales</taxon>
        <taxon>Prevotellaceae</taxon>
        <taxon>Segatella</taxon>
    </lineage>
</organism>
<keyword evidence="11" id="KW-1185">Reference proteome</keyword>
<reference evidence="10 11" key="1">
    <citation type="submission" date="2010-12" db="EMBL/GenBank/DDBJ databases">
        <authorList>
            <person name="Muzny D."/>
            <person name="Qin X."/>
            <person name="Deng J."/>
            <person name="Jiang H."/>
            <person name="Liu Y."/>
            <person name="Qu J."/>
            <person name="Song X.-Z."/>
            <person name="Zhang L."/>
            <person name="Thornton R."/>
            <person name="Coyle M."/>
            <person name="Francisco L."/>
            <person name="Jackson L."/>
            <person name="Javaid M."/>
            <person name="Korchina V."/>
            <person name="Kovar C."/>
            <person name="Mata R."/>
            <person name="Mathew T."/>
            <person name="Ngo R."/>
            <person name="Nguyen L."/>
            <person name="Nguyen N."/>
            <person name="Okwuonu G."/>
            <person name="Ongeri F."/>
            <person name="Pham C."/>
            <person name="Simmons D."/>
            <person name="Wilczek-Boney K."/>
            <person name="Hale W."/>
            <person name="Jakkamsetti A."/>
            <person name="Pham P."/>
            <person name="Ruth R."/>
            <person name="San Lucas F."/>
            <person name="Warren J."/>
            <person name="Zhang J."/>
            <person name="Zhao Z."/>
            <person name="Zhou C."/>
            <person name="Zhu D."/>
            <person name="Lee S."/>
            <person name="Bess C."/>
            <person name="Blankenburg K."/>
            <person name="Forbes L."/>
            <person name="Fu Q."/>
            <person name="Gubbala S."/>
            <person name="Hirani K."/>
            <person name="Jayaseelan J.C."/>
            <person name="Lara F."/>
            <person name="Munidasa M."/>
            <person name="Palculict T."/>
            <person name="Patil S."/>
            <person name="Pu L.-L."/>
            <person name="Saada N."/>
            <person name="Tang L."/>
            <person name="Weissenberger G."/>
            <person name="Zhu Y."/>
            <person name="Hemphill L."/>
            <person name="Shang Y."/>
            <person name="Youmans B."/>
            <person name="Ayvaz T."/>
            <person name="Ross M."/>
            <person name="Santibanez J."/>
            <person name="Aqrawi P."/>
            <person name="Gross S."/>
            <person name="Joshi V."/>
            <person name="Fowler G."/>
            <person name="Nazareth L."/>
            <person name="Reid J."/>
            <person name="Worley K."/>
            <person name="Petrosino J."/>
            <person name="Highlander S."/>
            <person name="Gibbs R."/>
        </authorList>
    </citation>
    <scope>NUCLEOTIDE SEQUENCE [LARGE SCALE GENOMIC DNA]</scope>
    <source>
        <strain evidence="10 11">DSM 15606</strain>
    </source>
</reference>
<dbReference type="STRING" id="888832.HMPREF9420_2194"/>
<dbReference type="InterPro" id="IPR000531">
    <property type="entry name" value="Beta-barrel_TonB"/>
</dbReference>
<keyword evidence="6 8" id="KW-0472">Membrane</keyword>
<evidence type="ECO:0000313" key="11">
    <source>
        <dbReference type="Proteomes" id="UP000003874"/>
    </source>
</evidence>
<comment type="similarity">
    <text evidence="8">Belongs to the TonB-dependent receptor family.</text>
</comment>
<keyword evidence="7 8" id="KW-0998">Cell outer membrane</keyword>
<gene>
    <name evidence="10" type="ORF">HMPREF9420_2194</name>
</gene>
<comment type="caution">
    <text evidence="10">The sequence shown here is derived from an EMBL/GenBank/DDBJ whole genome shotgun (WGS) entry which is preliminary data.</text>
</comment>
<dbReference type="EMBL" id="AEQO01000174">
    <property type="protein sequence ID" value="EFV03647.1"/>
    <property type="molecule type" value="Genomic_DNA"/>
</dbReference>
<keyword evidence="5" id="KW-0798">TonB box</keyword>
<name>E6MRS6_9BACT</name>
<dbReference type="Gene3D" id="2.40.170.20">
    <property type="entry name" value="TonB-dependent receptor, beta-barrel domain"/>
    <property type="match status" value="1"/>
</dbReference>
<evidence type="ECO:0000256" key="6">
    <source>
        <dbReference type="ARBA" id="ARBA00023136"/>
    </source>
</evidence>
<comment type="subcellular location">
    <subcellularLocation>
        <location evidence="1 8">Cell outer membrane</location>
        <topology evidence="1 8">Multi-pass membrane protein</topology>
    </subcellularLocation>
</comment>
<keyword evidence="2 8" id="KW-0813">Transport</keyword>
<evidence type="ECO:0000256" key="2">
    <source>
        <dbReference type="ARBA" id="ARBA00022448"/>
    </source>
</evidence>
<dbReference type="HOGENOM" id="CLU_004317_5_3_10"/>
<dbReference type="eggNOG" id="COG4771">
    <property type="taxonomic scope" value="Bacteria"/>
</dbReference>
<sequence>MAFSQGTITRSSTYTYNFVPTNIGNESIKPERKHEYELGLENKWLNNRLGMELSYYYNDIKDQILTTTSASSMGAKSMLMNVGELTNTGLEISLYGTPLLTKDWRLDLNFNTAFNRNKVKKLADGLDVLSHMTCDNGAASLESHVGEAMGDWYAYTYKTDDKGNKLVGANGLYITDTSVRHKVGNAMPKATGGFGGMLSYKNFALTFNFDFRIGGDVLNLPWQYMMDAGNITDAVGVRDAATGGIYYYSDTDKAEDKTSIHVVKPSDVPNYKRGETKINGHYVWDNGLIQKGVKEDGTPNDVVVTQFEVNDSQYGWGTGATQSYADAIQKNSYVKCREITFAYTLPKLLTKKFHCNNLTLAAYVRNPFYLYRSLKLFDAEATDGTNWIYQAQIGGTTATSRSFGLTLRANF</sequence>
<feature type="domain" description="TonB-dependent receptor-like beta-barrel" evidence="9">
    <location>
        <begin position="11"/>
        <end position="240"/>
    </location>
</feature>
<dbReference type="InterPro" id="IPR036942">
    <property type="entry name" value="Beta-barrel_TonB_sf"/>
</dbReference>
<keyword evidence="3 8" id="KW-1134">Transmembrane beta strand</keyword>
<evidence type="ECO:0000256" key="5">
    <source>
        <dbReference type="ARBA" id="ARBA00023077"/>
    </source>
</evidence>
<evidence type="ECO:0000259" key="9">
    <source>
        <dbReference type="Pfam" id="PF00593"/>
    </source>
</evidence>
<dbReference type="SUPFAM" id="SSF56935">
    <property type="entry name" value="Porins"/>
    <property type="match status" value="1"/>
</dbReference>
<protein>
    <submittedName>
        <fullName evidence="10">TonB-dependent receptor</fullName>
    </submittedName>
</protein>
<accession>E6MRS6</accession>
<evidence type="ECO:0000256" key="1">
    <source>
        <dbReference type="ARBA" id="ARBA00004571"/>
    </source>
</evidence>
<dbReference type="AlphaFoldDB" id="E6MRS6"/>
<evidence type="ECO:0000313" key="10">
    <source>
        <dbReference type="EMBL" id="EFV03647.1"/>
    </source>
</evidence>
<evidence type="ECO:0000256" key="7">
    <source>
        <dbReference type="ARBA" id="ARBA00023237"/>
    </source>
</evidence>
<dbReference type="GO" id="GO:0009279">
    <property type="term" value="C:cell outer membrane"/>
    <property type="evidence" value="ECO:0007669"/>
    <property type="project" value="UniProtKB-SubCell"/>
</dbReference>
<dbReference type="Proteomes" id="UP000003874">
    <property type="component" value="Unassembled WGS sequence"/>
</dbReference>